<organism evidence="1 2">
    <name type="scientific">Pieris macdunnoughi</name>
    <dbReference type="NCBI Taxonomy" id="345717"/>
    <lineage>
        <taxon>Eukaryota</taxon>
        <taxon>Metazoa</taxon>
        <taxon>Ecdysozoa</taxon>
        <taxon>Arthropoda</taxon>
        <taxon>Hexapoda</taxon>
        <taxon>Insecta</taxon>
        <taxon>Pterygota</taxon>
        <taxon>Neoptera</taxon>
        <taxon>Endopterygota</taxon>
        <taxon>Lepidoptera</taxon>
        <taxon>Glossata</taxon>
        <taxon>Ditrysia</taxon>
        <taxon>Papilionoidea</taxon>
        <taxon>Pieridae</taxon>
        <taxon>Pierinae</taxon>
        <taxon>Pieris</taxon>
    </lineage>
</organism>
<dbReference type="AlphaFoldDB" id="A0A821U4N3"/>
<keyword evidence="2" id="KW-1185">Reference proteome</keyword>
<gene>
    <name evidence="1" type="ORF">PMACD_LOCUS9702</name>
</gene>
<evidence type="ECO:0000313" key="2">
    <source>
        <dbReference type="Proteomes" id="UP000663880"/>
    </source>
</evidence>
<dbReference type="EMBL" id="CAJOBZ010000027">
    <property type="protein sequence ID" value="CAF4882081.1"/>
    <property type="molecule type" value="Genomic_DNA"/>
</dbReference>
<proteinExistence type="predicted"/>
<reference evidence="1" key="1">
    <citation type="submission" date="2021-02" db="EMBL/GenBank/DDBJ databases">
        <authorList>
            <person name="Steward A R."/>
        </authorList>
    </citation>
    <scope>NUCLEOTIDE SEQUENCE</scope>
</reference>
<dbReference type="OrthoDB" id="7412149at2759"/>
<accession>A0A821U4N3</accession>
<dbReference type="Proteomes" id="UP000663880">
    <property type="component" value="Unassembled WGS sequence"/>
</dbReference>
<sequence>MLIKLTVDSEWINWKKNFCETFASKGWSPIRYALAFKYQADIIACGLPNNVVDKLDRESLKGTEDLYHELGKLEHLVRKKIYDKKDTIHFDIKSKKNEGKKPCQICIFEKRGKRFHPEENCWFKEKNQKAFIKSVNNSELEIELNEENPKN</sequence>
<protein>
    <submittedName>
        <fullName evidence="1">Uncharacterized protein</fullName>
    </submittedName>
</protein>
<evidence type="ECO:0000313" key="1">
    <source>
        <dbReference type="EMBL" id="CAF4882081.1"/>
    </source>
</evidence>
<comment type="caution">
    <text evidence="1">The sequence shown here is derived from an EMBL/GenBank/DDBJ whole genome shotgun (WGS) entry which is preliminary data.</text>
</comment>
<name>A0A821U4N3_9NEOP</name>